<dbReference type="VEuPathDB" id="FungiDB:AAP_01641"/>
<evidence type="ECO:0000256" key="2">
    <source>
        <dbReference type="SAM" id="SignalP"/>
    </source>
</evidence>
<feature type="domain" description="DUF7492" evidence="3">
    <location>
        <begin position="15"/>
        <end position="270"/>
    </location>
</feature>
<comment type="caution">
    <text evidence="4">The sequence shown here is derived from an EMBL/GenBank/DDBJ whole genome shotgun (WGS) entry which is preliminary data.</text>
</comment>
<feature type="signal peptide" evidence="2">
    <location>
        <begin position="1"/>
        <end position="17"/>
    </location>
</feature>
<dbReference type="Proteomes" id="UP000242877">
    <property type="component" value="Unassembled WGS sequence"/>
</dbReference>
<sequence length="431" mass="45935">MLAIVMTFISMVQQVTAHSWIEMVQRISSNGTLVGQGYPRNFVKRVAGRNIDSQAMYAPVLHGTVLDPKLPICKPVKQSTENSQEFPPLEAPASSWVALLYQDNGHVTFPFNQAGKPPGGGHVYVYGTPKSQPTDSFEPIWDPETHTFGPPKNSSSGMKLLAVRNYDDGICHQAADSAVSHEREAKYPTNPADPLQGANVWCQTDLQLPEGISDTYTLYWIWNWRTEPHRDCGMPDGKDEIYTSCIDIKIVDAKDAKGSSENETPHVDPKSVQFWETVVRPDQLTITGLTAAPSPPTTPSMNGMLPATVSCAAAPPPASPPSTPTPSPAGSPSSGAFISTNATPSPATPTPGMYSSYVGAPTETIHGFSAVESTVKSVALPNNMFPVATPTKSANNVGSIVSATSFGLREGVAASGAAPTKMTTLARKARL</sequence>
<feature type="compositionally biased region" description="Low complexity" evidence="1">
    <location>
        <begin position="330"/>
        <end position="345"/>
    </location>
</feature>
<evidence type="ECO:0000313" key="5">
    <source>
        <dbReference type="Proteomes" id="UP000242877"/>
    </source>
</evidence>
<feature type="region of interest" description="Disordered" evidence="1">
    <location>
        <begin position="307"/>
        <end position="350"/>
    </location>
</feature>
<accession>A0A162ILG0</accession>
<gene>
    <name evidence="4" type="ORF">AAP_01641</name>
</gene>
<evidence type="ECO:0000313" key="4">
    <source>
        <dbReference type="EMBL" id="KZZ95153.1"/>
    </source>
</evidence>
<keyword evidence="5" id="KW-1185">Reference proteome</keyword>
<reference evidence="4 5" key="1">
    <citation type="journal article" date="2016" name="Genome Biol. Evol.">
        <title>Divergent and convergent evolution of fungal pathogenicity.</title>
        <authorList>
            <person name="Shang Y."/>
            <person name="Xiao G."/>
            <person name="Zheng P."/>
            <person name="Cen K."/>
            <person name="Zhan S."/>
            <person name="Wang C."/>
        </authorList>
    </citation>
    <scope>NUCLEOTIDE SEQUENCE [LARGE SCALE GENOMIC DNA]</scope>
    <source>
        <strain evidence="4 5">ARSEF 7405</strain>
    </source>
</reference>
<protein>
    <recommendedName>
        <fullName evidence="3">DUF7492 domain-containing protein</fullName>
    </recommendedName>
</protein>
<name>A0A162ILG0_9EURO</name>
<dbReference type="AlphaFoldDB" id="A0A162ILG0"/>
<dbReference type="OrthoDB" id="64281at2759"/>
<feature type="chain" id="PRO_5007835500" description="DUF7492 domain-containing protein" evidence="2">
    <location>
        <begin position="18"/>
        <end position="431"/>
    </location>
</feature>
<dbReference type="InterPro" id="IPR055915">
    <property type="entry name" value="DUF7492"/>
</dbReference>
<evidence type="ECO:0000259" key="3">
    <source>
        <dbReference type="Pfam" id="PF24320"/>
    </source>
</evidence>
<organism evidence="4 5">
    <name type="scientific">Ascosphaera apis ARSEF 7405</name>
    <dbReference type="NCBI Taxonomy" id="392613"/>
    <lineage>
        <taxon>Eukaryota</taxon>
        <taxon>Fungi</taxon>
        <taxon>Dikarya</taxon>
        <taxon>Ascomycota</taxon>
        <taxon>Pezizomycotina</taxon>
        <taxon>Eurotiomycetes</taxon>
        <taxon>Eurotiomycetidae</taxon>
        <taxon>Onygenales</taxon>
        <taxon>Ascosphaeraceae</taxon>
        <taxon>Ascosphaera</taxon>
    </lineage>
</organism>
<proteinExistence type="predicted"/>
<dbReference type="Pfam" id="PF24320">
    <property type="entry name" value="DUF7492"/>
    <property type="match status" value="1"/>
</dbReference>
<dbReference type="EMBL" id="AZGZ01000005">
    <property type="protein sequence ID" value="KZZ95153.1"/>
    <property type="molecule type" value="Genomic_DNA"/>
</dbReference>
<evidence type="ECO:0000256" key="1">
    <source>
        <dbReference type="SAM" id="MobiDB-lite"/>
    </source>
</evidence>
<feature type="compositionally biased region" description="Pro residues" evidence="1">
    <location>
        <begin position="314"/>
        <end position="329"/>
    </location>
</feature>
<keyword evidence="2" id="KW-0732">Signal</keyword>